<dbReference type="HOGENOM" id="CLU_038283_0_0_1"/>
<dbReference type="OrthoDB" id="4120617at2759"/>
<gene>
    <name evidence="3" type="ORF">PFICI_01268</name>
</gene>
<keyword evidence="2" id="KW-0472">Membrane</keyword>
<feature type="compositionally biased region" description="Polar residues" evidence="1">
    <location>
        <begin position="94"/>
        <end position="113"/>
    </location>
</feature>
<dbReference type="AlphaFoldDB" id="W3XNB7"/>
<keyword evidence="2" id="KW-0812">Transmembrane</keyword>
<feature type="compositionally biased region" description="Low complexity" evidence="1">
    <location>
        <begin position="75"/>
        <end position="88"/>
    </location>
</feature>
<sequence length="267" mass="29367">MGITNNGGTDDRTLVITLSTVLSVVGVIIIAITVYLCLRRRRKRSKMFNRGITPIDDDEIATWKIRRAADEKSGTRFTSRNSTTNYTRRPSRNAVIQYQSQTRPSTDTVPQSPISYSRKQSFEVPQAPPAAVLAVAPNARTGLTDETVPGDQPFVAIPKRQHSKLSKAPPVSISSQHRPRTSRGSRSSSIRSLGDAWYNENMAVTPRTSSDHAPTRVPARVYSNSAAPPRRSLGENRPFVSTNDNEPLTTVLSPPPLHRTEIGRAIG</sequence>
<dbReference type="GeneID" id="19266281"/>
<dbReference type="KEGG" id="pfy:PFICI_01268"/>
<keyword evidence="4" id="KW-1185">Reference proteome</keyword>
<organism evidence="3 4">
    <name type="scientific">Pestalotiopsis fici (strain W106-1 / CGMCC3.15140)</name>
    <dbReference type="NCBI Taxonomy" id="1229662"/>
    <lineage>
        <taxon>Eukaryota</taxon>
        <taxon>Fungi</taxon>
        <taxon>Dikarya</taxon>
        <taxon>Ascomycota</taxon>
        <taxon>Pezizomycotina</taxon>
        <taxon>Sordariomycetes</taxon>
        <taxon>Xylariomycetidae</taxon>
        <taxon>Amphisphaeriales</taxon>
        <taxon>Sporocadaceae</taxon>
        <taxon>Pestalotiopsis</taxon>
    </lineage>
</organism>
<dbReference type="OMA" id="GEDAFIP"/>
<feature type="region of interest" description="Disordered" evidence="1">
    <location>
        <begin position="143"/>
        <end position="191"/>
    </location>
</feature>
<feature type="region of interest" description="Disordered" evidence="1">
    <location>
        <begin position="71"/>
        <end position="113"/>
    </location>
</feature>
<keyword evidence="2" id="KW-1133">Transmembrane helix</keyword>
<proteinExistence type="predicted"/>
<dbReference type="InParanoid" id="W3XNB7"/>
<evidence type="ECO:0000256" key="1">
    <source>
        <dbReference type="SAM" id="MobiDB-lite"/>
    </source>
</evidence>
<feature type="region of interest" description="Disordered" evidence="1">
    <location>
        <begin position="204"/>
        <end position="267"/>
    </location>
</feature>
<dbReference type="eggNOG" id="ENOG502SW2Y">
    <property type="taxonomic scope" value="Eukaryota"/>
</dbReference>
<protein>
    <submittedName>
        <fullName evidence="3">Uncharacterized protein</fullName>
    </submittedName>
</protein>
<accession>W3XNB7</accession>
<evidence type="ECO:0000313" key="3">
    <source>
        <dbReference type="EMBL" id="ETS87440.1"/>
    </source>
</evidence>
<name>W3XNB7_PESFW</name>
<reference evidence="4" key="1">
    <citation type="journal article" date="2015" name="BMC Genomics">
        <title>Genomic and transcriptomic analysis of the endophytic fungus Pestalotiopsis fici reveals its lifestyle and high potential for synthesis of natural products.</title>
        <authorList>
            <person name="Wang X."/>
            <person name="Zhang X."/>
            <person name="Liu L."/>
            <person name="Xiang M."/>
            <person name="Wang W."/>
            <person name="Sun X."/>
            <person name="Che Y."/>
            <person name="Guo L."/>
            <person name="Liu G."/>
            <person name="Guo L."/>
            <person name="Wang C."/>
            <person name="Yin W.B."/>
            <person name="Stadler M."/>
            <person name="Zhang X."/>
            <person name="Liu X."/>
        </authorList>
    </citation>
    <scope>NUCLEOTIDE SEQUENCE [LARGE SCALE GENOMIC DNA]</scope>
    <source>
        <strain evidence="4">W106-1 / CGMCC3.15140</strain>
    </source>
</reference>
<dbReference type="Proteomes" id="UP000030651">
    <property type="component" value="Unassembled WGS sequence"/>
</dbReference>
<feature type="transmembrane region" description="Helical" evidence="2">
    <location>
        <begin position="14"/>
        <end position="38"/>
    </location>
</feature>
<feature type="compositionally biased region" description="Polar residues" evidence="1">
    <location>
        <begin position="239"/>
        <end position="252"/>
    </location>
</feature>
<dbReference type="RefSeq" id="XP_007828040.1">
    <property type="nucleotide sequence ID" value="XM_007829849.1"/>
</dbReference>
<feature type="compositionally biased region" description="Basic and acidic residues" evidence="1">
    <location>
        <begin position="258"/>
        <end position="267"/>
    </location>
</feature>
<dbReference type="EMBL" id="KI912109">
    <property type="protein sequence ID" value="ETS87440.1"/>
    <property type="molecule type" value="Genomic_DNA"/>
</dbReference>
<evidence type="ECO:0000256" key="2">
    <source>
        <dbReference type="SAM" id="Phobius"/>
    </source>
</evidence>
<evidence type="ECO:0000313" key="4">
    <source>
        <dbReference type="Proteomes" id="UP000030651"/>
    </source>
</evidence>